<evidence type="ECO:0000256" key="4">
    <source>
        <dbReference type="ARBA" id="ARBA00022679"/>
    </source>
</evidence>
<comment type="subcellular location">
    <subcellularLocation>
        <location evidence="1">Cell inner membrane</location>
    </subcellularLocation>
</comment>
<name>A0ABV6HMM5_9SPHI</name>
<keyword evidence="5 7" id="KW-0472">Membrane</keyword>
<keyword evidence="9" id="KW-1185">Reference proteome</keyword>
<keyword evidence="3" id="KW-0997">Cell inner membrane</keyword>
<dbReference type="Pfam" id="PF03279">
    <property type="entry name" value="Lip_A_acyltrans"/>
    <property type="match status" value="1"/>
</dbReference>
<keyword evidence="4" id="KW-0808">Transferase</keyword>
<dbReference type="RefSeq" id="WP_130855270.1">
    <property type="nucleotide sequence ID" value="NZ_JBHLWO010000002.1"/>
</dbReference>
<protein>
    <submittedName>
        <fullName evidence="8">Lysophospholipid acyltransferase family protein</fullName>
    </submittedName>
</protein>
<dbReference type="PANTHER" id="PTHR30606:SF10">
    <property type="entry name" value="PHOSPHATIDYLINOSITOL MANNOSIDE ACYLTRANSFERASE"/>
    <property type="match status" value="1"/>
</dbReference>
<proteinExistence type="predicted"/>
<reference evidence="8 9" key="1">
    <citation type="submission" date="2024-09" db="EMBL/GenBank/DDBJ databases">
        <authorList>
            <person name="Sun Q."/>
            <person name="Mori K."/>
        </authorList>
    </citation>
    <scope>NUCLEOTIDE SEQUENCE [LARGE SCALE GENOMIC DNA]</scope>
    <source>
        <strain evidence="8 9">CCM 7765</strain>
    </source>
</reference>
<keyword evidence="7" id="KW-1133">Transmembrane helix</keyword>
<dbReference type="InterPro" id="IPR004960">
    <property type="entry name" value="LipA_acyltrans"/>
</dbReference>
<evidence type="ECO:0000313" key="9">
    <source>
        <dbReference type="Proteomes" id="UP001589774"/>
    </source>
</evidence>
<evidence type="ECO:0000256" key="5">
    <source>
        <dbReference type="ARBA" id="ARBA00023136"/>
    </source>
</evidence>
<keyword evidence="7" id="KW-0812">Transmembrane</keyword>
<evidence type="ECO:0000256" key="3">
    <source>
        <dbReference type="ARBA" id="ARBA00022519"/>
    </source>
</evidence>
<evidence type="ECO:0000256" key="7">
    <source>
        <dbReference type="SAM" id="Phobius"/>
    </source>
</evidence>
<gene>
    <name evidence="8" type="ORF">ACFFI0_17650</name>
</gene>
<dbReference type="PANTHER" id="PTHR30606">
    <property type="entry name" value="LIPID A BIOSYNTHESIS LAUROYL ACYLTRANSFERASE"/>
    <property type="match status" value="1"/>
</dbReference>
<dbReference type="GO" id="GO:0016746">
    <property type="term" value="F:acyltransferase activity"/>
    <property type="evidence" value="ECO:0007669"/>
    <property type="project" value="UniProtKB-KW"/>
</dbReference>
<evidence type="ECO:0000256" key="1">
    <source>
        <dbReference type="ARBA" id="ARBA00004533"/>
    </source>
</evidence>
<dbReference type="CDD" id="cd07984">
    <property type="entry name" value="LPLAT_LABLAT-like"/>
    <property type="match status" value="1"/>
</dbReference>
<evidence type="ECO:0000256" key="2">
    <source>
        <dbReference type="ARBA" id="ARBA00022475"/>
    </source>
</evidence>
<comment type="caution">
    <text evidence="8">The sequence shown here is derived from an EMBL/GenBank/DDBJ whole genome shotgun (WGS) entry which is preliminary data.</text>
</comment>
<evidence type="ECO:0000256" key="6">
    <source>
        <dbReference type="ARBA" id="ARBA00023315"/>
    </source>
</evidence>
<dbReference type="Proteomes" id="UP001589774">
    <property type="component" value="Unassembled WGS sequence"/>
</dbReference>
<accession>A0ABV6HMM5</accession>
<evidence type="ECO:0000313" key="8">
    <source>
        <dbReference type="EMBL" id="MFC0320154.1"/>
    </source>
</evidence>
<dbReference type="EMBL" id="JBHLWO010000002">
    <property type="protein sequence ID" value="MFC0320154.1"/>
    <property type="molecule type" value="Genomic_DNA"/>
</dbReference>
<keyword evidence="6 8" id="KW-0012">Acyltransferase</keyword>
<organism evidence="8 9">
    <name type="scientific">Olivibacter oleidegradans</name>
    <dbReference type="NCBI Taxonomy" id="760123"/>
    <lineage>
        <taxon>Bacteria</taxon>
        <taxon>Pseudomonadati</taxon>
        <taxon>Bacteroidota</taxon>
        <taxon>Sphingobacteriia</taxon>
        <taxon>Sphingobacteriales</taxon>
        <taxon>Sphingobacteriaceae</taxon>
        <taxon>Olivibacter</taxon>
    </lineage>
</organism>
<keyword evidence="2" id="KW-1003">Cell membrane</keyword>
<sequence>MNPKQILKQLAYRSAYAGLYIISLLPMTFLYALGSITYFLAYYIIGYRKEVVIQNIARAFPDKRYGEVHAIVKKFYTCFTAYFAEIIKSISVSAEVLDKKIVFENQELIDQYIASGRDVIACLGHCGNWEMLNFMPFKMQYDIYAVYKPLRSTTMNKLMIRFRSRFGMKLLPDKAVVRQILAKSSGPAVYLFLADQCPPIKEEKFRFTFLHQDTYVFSGMEKLARTSRSAVIYLHITQLSKGHYKITCLPICSEASATREGEITQKYVSLLTENIKEEPYGWLWTHKRWKGSPSS</sequence>
<feature type="transmembrane region" description="Helical" evidence="7">
    <location>
        <begin position="20"/>
        <end position="45"/>
    </location>
</feature>